<dbReference type="AlphaFoldDB" id="A0A3E0TR36"/>
<sequence>MQYSVCRVPWEHAAPLLKTVRERVFICEHRIPKHVEFDRKDRQAIHMLVCDDLSQEPVATGRILLTGEIGRIAVIKEHRKQQLDKLVLAGLLKVAKDLDLKEVFIHSPLDAVEYFIKHDFCPVGAVFMEAGLPKQQMACATMDAAVKKCYLSH</sequence>
<evidence type="ECO:0000259" key="1">
    <source>
        <dbReference type="Pfam" id="PF13673"/>
    </source>
</evidence>
<evidence type="ECO:0000313" key="3">
    <source>
        <dbReference type="Proteomes" id="UP000256478"/>
    </source>
</evidence>
<comment type="caution">
    <text evidence="2">The sequence shown here is derived from an EMBL/GenBank/DDBJ whole genome shotgun (WGS) entry which is preliminary data.</text>
</comment>
<feature type="domain" description="N-acetyltransferase" evidence="1">
    <location>
        <begin position="43"/>
        <end position="139"/>
    </location>
</feature>
<gene>
    <name evidence="2" type="ORF">DXX93_09640</name>
</gene>
<dbReference type="GO" id="GO:0016747">
    <property type="term" value="F:acyltransferase activity, transferring groups other than amino-acyl groups"/>
    <property type="evidence" value="ECO:0007669"/>
    <property type="project" value="InterPro"/>
</dbReference>
<dbReference type="Gene3D" id="3.40.630.30">
    <property type="match status" value="1"/>
</dbReference>
<keyword evidence="2" id="KW-0808">Transferase</keyword>
<dbReference type="Proteomes" id="UP000256478">
    <property type="component" value="Unassembled WGS sequence"/>
</dbReference>
<dbReference type="SUPFAM" id="SSF55729">
    <property type="entry name" value="Acyl-CoA N-acyltransferases (Nat)"/>
    <property type="match status" value="1"/>
</dbReference>
<proteinExistence type="predicted"/>
<dbReference type="EMBL" id="QUOU01000001">
    <property type="protein sequence ID" value="REL26810.1"/>
    <property type="molecule type" value="Genomic_DNA"/>
</dbReference>
<dbReference type="Pfam" id="PF13673">
    <property type="entry name" value="Acetyltransf_10"/>
    <property type="match status" value="1"/>
</dbReference>
<evidence type="ECO:0000313" key="2">
    <source>
        <dbReference type="EMBL" id="REL26810.1"/>
    </source>
</evidence>
<dbReference type="OrthoDB" id="9796171at2"/>
<dbReference type="InterPro" id="IPR016181">
    <property type="entry name" value="Acyl_CoA_acyltransferase"/>
</dbReference>
<accession>A0A3E0TR36</accession>
<dbReference type="InterPro" id="IPR000182">
    <property type="entry name" value="GNAT_dom"/>
</dbReference>
<reference evidence="2 3" key="1">
    <citation type="submission" date="2018-08" db="EMBL/GenBank/DDBJ databases">
        <title>Thalassotalea euphylliae genome.</title>
        <authorList>
            <person name="Summers S."/>
            <person name="Rice S.A."/>
            <person name="Freckelton M.L."/>
            <person name="Nedved B.T."/>
            <person name="Hadfield M.G."/>
        </authorList>
    </citation>
    <scope>NUCLEOTIDE SEQUENCE [LARGE SCALE GENOMIC DNA]</scope>
    <source>
        <strain evidence="2 3">H1</strain>
    </source>
</reference>
<organism evidence="2 3">
    <name type="scientific">Thalassotalea euphylliae</name>
    <dbReference type="NCBI Taxonomy" id="1655234"/>
    <lineage>
        <taxon>Bacteria</taxon>
        <taxon>Pseudomonadati</taxon>
        <taxon>Pseudomonadota</taxon>
        <taxon>Gammaproteobacteria</taxon>
        <taxon>Alteromonadales</taxon>
        <taxon>Colwelliaceae</taxon>
        <taxon>Thalassotalea</taxon>
    </lineage>
</organism>
<name>A0A3E0TR36_9GAMM</name>
<protein>
    <submittedName>
        <fullName evidence="2">GNAT family N-acetyltransferase</fullName>
    </submittedName>
</protein>
<dbReference type="RefSeq" id="WP_116007916.1">
    <property type="nucleotide sequence ID" value="NZ_QUOU01000001.1"/>
</dbReference>